<protein>
    <submittedName>
        <fullName evidence="1">Uncharacterized protein</fullName>
    </submittedName>
</protein>
<evidence type="ECO:0000313" key="1">
    <source>
        <dbReference type="EMBL" id="AFZ69533.1"/>
    </source>
</evidence>
<dbReference type="HOGENOM" id="CLU_2878425_0_0_0"/>
<keyword evidence="2" id="KW-1185">Reference proteome</keyword>
<proteinExistence type="predicted"/>
<accession>L0A6M3</accession>
<sequence>MVEGGKPLSRIIRSLAMSFPAGNGQIDSSKKVDRRLGRRGSGHRKGLTLYWCLTPRRLDSMLA</sequence>
<dbReference type="Proteomes" id="UP000010467">
    <property type="component" value="Plasmid pDEIPE01"/>
</dbReference>
<name>L0A6M3_DEIPD</name>
<keyword evidence="1" id="KW-0614">Plasmid</keyword>
<gene>
    <name evidence="1" type="ordered locus">Deipe_4166</name>
</gene>
<organism evidence="1 2">
    <name type="scientific">Deinococcus peraridilitoris (strain DSM 19664 / LMG 22246 / CIP 109416 / KR-200)</name>
    <dbReference type="NCBI Taxonomy" id="937777"/>
    <lineage>
        <taxon>Bacteria</taxon>
        <taxon>Thermotogati</taxon>
        <taxon>Deinococcota</taxon>
        <taxon>Deinococci</taxon>
        <taxon>Deinococcales</taxon>
        <taxon>Deinococcaceae</taxon>
        <taxon>Deinococcus</taxon>
    </lineage>
</organism>
<dbReference type="KEGG" id="dpd:Deipe_4166"/>
<reference evidence="2" key="1">
    <citation type="submission" date="2012-03" db="EMBL/GenBank/DDBJ databases">
        <title>Complete sequence of plasmid 1 of Deinococcus peraridilitoris DSM 19664.</title>
        <authorList>
            <person name="Lucas S."/>
            <person name="Copeland A."/>
            <person name="Lapidus A."/>
            <person name="Glavina del Rio T."/>
            <person name="Dalin E."/>
            <person name="Tice H."/>
            <person name="Bruce D."/>
            <person name="Goodwin L."/>
            <person name="Pitluck S."/>
            <person name="Peters L."/>
            <person name="Mikhailova N."/>
            <person name="Lu M."/>
            <person name="Kyrpides N."/>
            <person name="Mavromatis K."/>
            <person name="Ivanova N."/>
            <person name="Brettin T."/>
            <person name="Detter J.C."/>
            <person name="Han C."/>
            <person name="Larimer F."/>
            <person name="Land M."/>
            <person name="Hauser L."/>
            <person name="Markowitz V."/>
            <person name="Cheng J.-F."/>
            <person name="Hugenholtz P."/>
            <person name="Woyke T."/>
            <person name="Wu D."/>
            <person name="Pukall R."/>
            <person name="Steenblock K."/>
            <person name="Brambilla E."/>
            <person name="Klenk H.-P."/>
            <person name="Eisen J.A."/>
        </authorList>
    </citation>
    <scope>NUCLEOTIDE SEQUENCE [LARGE SCALE GENOMIC DNA]</scope>
    <source>
        <strain evidence="2">DSM 19664 / LMG 22246 / CIP 109416 / KR-200</strain>
        <plasmid evidence="2">Plasmid pDEIPE01</plasmid>
    </source>
</reference>
<dbReference type="AlphaFoldDB" id="L0A6M3"/>
<geneLocation type="plasmid" evidence="1 2">
    <name>pDEIPE01</name>
</geneLocation>
<dbReference type="EMBL" id="CP003383">
    <property type="protein sequence ID" value="AFZ69533.1"/>
    <property type="molecule type" value="Genomic_DNA"/>
</dbReference>
<evidence type="ECO:0000313" key="2">
    <source>
        <dbReference type="Proteomes" id="UP000010467"/>
    </source>
</evidence>